<dbReference type="GO" id="GO:0006281">
    <property type="term" value="P:DNA repair"/>
    <property type="evidence" value="ECO:0007669"/>
    <property type="project" value="UniProtKB-KW"/>
</dbReference>
<keyword evidence="3" id="KW-0378">Hydrolase</keyword>
<evidence type="ECO:0000256" key="2">
    <source>
        <dbReference type="ARBA" id="ARBA00022763"/>
    </source>
</evidence>
<protein>
    <submittedName>
        <fullName evidence="8">Bifunctional polynucleotide phosphatase/kinase DNA 5'-kinase/3'-phosphatase</fullName>
    </submittedName>
</protein>
<evidence type="ECO:0000259" key="7">
    <source>
        <dbReference type="Pfam" id="PF17913"/>
    </source>
</evidence>
<dbReference type="InterPro" id="IPR013954">
    <property type="entry name" value="PNK3P"/>
</dbReference>
<dbReference type="InterPro" id="IPR036412">
    <property type="entry name" value="HAD-like_sf"/>
</dbReference>
<dbReference type="InterPro" id="IPR023214">
    <property type="entry name" value="HAD_sf"/>
</dbReference>
<comment type="subcellular location">
    <subcellularLocation>
        <location evidence="1">Nucleus</location>
    </subcellularLocation>
</comment>
<dbReference type="NCBIfam" id="TIGR01662">
    <property type="entry name" value="HAD-SF-IIIA"/>
    <property type="match status" value="1"/>
</dbReference>
<feature type="domain" description="PNK FHA" evidence="7">
    <location>
        <begin position="28"/>
        <end position="90"/>
    </location>
</feature>
<evidence type="ECO:0000313" key="8">
    <source>
        <dbReference type="EMBL" id="TWW74280.1"/>
    </source>
</evidence>
<dbReference type="InterPro" id="IPR008984">
    <property type="entry name" value="SMAD_FHA_dom_sf"/>
</dbReference>
<evidence type="ECO:0000256" key="6">
    <source>
        <dbReference type="SAM" id="MobiDB-lite"/>
    </source>
</evidence>
<dbReference type="SUPFAM" id="SSF56784">
    <property type="entry name" value="HAD-like"/>
    <property type="match status" value="1"/>
</dbReference>
<dbReference type="PANTHER" id="PTHR12083">
    <property type="entry name" value="BIFUNCTIONAL POLYNUCLEOTIDE PHOSPHATASE/KINASE"/>
    <property type="match status" value="1"/>
</dbReference>
<evidence type="ECO:0000256" key="3">
    <source>
        <dbReference type="ARBA" id="ARBA00022801"/>
    </source>
</evidence>
<dbReference type="PANTHER" id="PTHR12083:SF9">
    <property type="entry name" value="BIFUNCTIONAL POLYNUCLEOTIDE PHOSPHATASE_KINASE"/>
    <property type="match status" value="1"/>
</dbReference>
<dbReference type="InterPro" id="IPR006551">
    <property type="entry name" value="Polynucleotide_phosphatase"/>
</dbReference>
<name>A0A5C6P7T0_9TELE</name>
<dbReference type="GO" id="GO:0046403">
    <property type="term" value="F:polynucleotide 3'-phosphatase activity"/>
    <property type="evidence" value="ECO:0007669"/>
    <property type="project" value="TreeGrafter"/>
</dbReference>
<reference evidence="8 9" key="1">
    <citation type="submission" date="2019-04" db="EMBL/GenBank/DDBJ databases">
        <title>Chromosome genome assembly for Takifugu flavidus.</title>
        <authorList>
            <person name="Xiao S."/>
        </authorList>
    </citation>
    <scope>NUCLEOTIDE SEQUENCE [LARGE SCALE GENOMIC DNA]</scope>
    <source>
        <strain evidence="8">HTHZ2018</strain>
        <tissue evidence="8">Muscle</tissue>
    </source>
</reference>
<feature type="compositionally biased region" description="Polar residues" evidence="6">
    <location>
        <begin position="95"/>
        <end position="105"/>
    </location>
</feature>
<comment type="caution">
    <text evidence="8">The sequence shown here is derived from an EMBL/GenBank/DDBJ whole genome shotgun (WGS) entry which is preliminary data.</text>
</comment>
<evidence type="ECO:0000256" key="5">
    <source>
        <dbReference type="ARBA" id="ARBA00023242"/>
    </source>
</evidence>
<keyword evidence="4" id="KW-0234">DNA repair</keyword>
<keyword evidence="5" id="KW-0539">Nucleus</keyword>
<feature type="region of interest" description="Disordered" evidence="6">
    <location>
        <begin position="95"/>
        <end position="161"/>
    </location>
</feature>
<dbReference type="Gene3D" id="2.60.200.20">
    <property type="match status" value="1"/>
</dbReference>
<organism evidence="8 9">
    <name type="scientific">Takifugu flavidus</name>
    <name type="common">sansaifugu</name>
    <dbReference type="NCBI Taxonomy" id="433684"/>
    <lineage>
        <taxon>Eukaryota</taxon>
        <taxon>Metazoa</taxon>
        <taxon>Chordata</taxon>
        <taxon>Craniata</taxon>
        <taxon>Vertebrata</taxon>
        <taxon>Euteleostomi</taxon>
        <taxon>Actinopterygii</taxon>
        <taxon>Neopterygii</taxon>
        <taxon>Teleostei</taxon>
        <taxon>Neoteleostei</taxon>
        <taxon>Acanthomorphata</taxon>
        <taxon>Eupercaria</taxon>
        <taxon>Tetraodontiformes</taxon>
        <taxon>Tetradontoidea</taxon>
        <taxon>Tetraodontidae</taxon>
        <taxon>Takifugu</taxon>
    </lineage>
</organism>
<feature type="compositionally biased region" description="Basic and acidic residues" evidence="6">
    <location>
        <begin position="129"/>
        <end position="145"/>
    </location>
</feature>
<dbReference type="InterPro" id="IPR041388">
    <property type="entry name" value="FHA_2"/>
</dbReference>
<dbReference type="Proteomes" id="UP000324091">
    <property type="component" value="Chromosome 14"/>
</dbReference>
<accession>A0A5C6P7T0</accession>
<evidence type="ECO:0000256" key="1">
    <source>
        <dbReference type="ARBA" id="ARBA00004123"/>
    </source>
</evidence>
<dbReference type="Pfam" id="PF08645">
    <property type="entry name" value="PNK3P"/>
    <property type="match status" value="1"/>
</dbReference>
<dbReference type="Pfam" id="PF17913">
    <property type="entry name" value="FHA_2"/>
    <property type="match status" value="1"/>
</dbReference>
<keyword evidence="8" id="KW-0418">Kinase</keyword>
<keyword evidence="2" id="KW-0227">DNA damage</keyword>
<dbReference type="GO" id="GO:0005634">
    <property type="term" value="C:nucleus"/>
    <property type="evidence" value="ECO:0007669"/>
    <property type="project" value="UniProtKB-SubCell"/>
</dbReference>
<feature type="compositionally biased region" description="Basic and acidic residues" evidence="6">
    <location>
        <begin position="106"/>
        <end position="115"/>
    </location>
</feature>
<dbReference type="Gene3D" id="3.40.50.1000">
    <property type="entry name" value="HAD superfamily/HAD-like"/>
    <property type="match status" value="1"/>
</dbReference>
<dbReference type="SUPFAM" id="SSF49879">
    <property type="entry name" value="SMAD/FHA domain"/>
    <property type="match status" value="1"/>
</dbReference>
<keyword evidence="8" id="KW-0808">Transferase</keyword>
<keyword evidence="9" id="KW-1185">Reference proteome</keyword>
<evidence type="ECO:0000313" key="9">
    <source>
        <dbReference type="Proteomes" id="UP000324091"/>
    </source>
</evidence>
<dbReference type="EMBL" id="RHFK02000006">
    <property type="protein sequence ID" value="TWW74280.1"/>
    <property type="molecule type" value="Genomic_DNA"/>
</dbReference>
<dbReference type="GO" id="GO:0046404">
    <property type="term" value="F:ATP-dependent polydeoxyribonucleotide 5'-hydroxyl-kinase activity"/>
    <property type="evidence" value="ECO:0007669"/>
    <property type="project" value="TreeGrafter"/>
</dbReference>
<gene>
    <name evidence="8" type="ORF">D4764_14G0002810</name>
</gene>
<dbReference type="NCBIfam" id="TIGR01664">
    <property type="entry name" value="DNA-3'-Pase"/>
    <property type="match status" value="1"/>
</dbReference>
<dbReference type="GO" id="GO:0003690">
    <property type="term" value="F:double-stranded DNA binding"/>
    <property type="evidence" value="ECO:0007669"/>
    <property type="project" value="TreeGrafter"/>
</dbReference>
<dbReference type="AlphaFoldDB" id="A0A5C6P7T0"/>
<sequence>MFIHTSKLTFDTIRRNKGSQMSCTLVSQTGARISLEDGRPVVLGRSPDTRVTDKKCSRNQVKVVACYADQDVVVTQLGPNPTFLDGVPLGQGLSGTLTDGATSTVKKGEKAKDKTQGGSKETQSSKRKLSPEKEDAEVKHQRKSEDEEEEEGDEEERRAEEKLKHLQEMAEKFTPESKDGTSSCSEPTGCLKSSWQQIGNLLLYTAAGVKGRDKIAGFDIDGCIITTKSGKVFPTAPNDWKILYPEIKPRLASLLQNGYKVAFFTNQMGIAKGKLRPEVFKSKVEDVLATLQLAVQVFVASGPGLYRKPVMGMFMLRVVVSGPESRQDTVAYRSQKLY</sequence>
<proteinExistence type="predicted"/>
<dbReference type="InterPro" id="IPR006549">
    <property type="entry name" value="HAD-SF_hydro_IIIA"/>
</dbReference>
<evidence type="ECO:0000256" key="4">
    <source>
        <dbReference type="ARBA" id="ARBA00023204"/>
    </source>
</evidence>